<evidence type="ECO:0000256" key="4">
    <source>
        <dbReference type="ARBA" id="ARBA00023008"/>
    </source>
</evidence>
<dbReference type="SUPFAM" id="SSF48056">
    <property type="entry name" value="Di-copper centre-containing domain"/>
    <property type="match status" value="1"/>
</dbReference>
<sequence>MSQPYIVTGASGGDPFVGVGTRYEVRELALLHPFQFSLFIQALSRIMGISPKADENVPRDDPASWEQMASIHGMIYDLAIQMLRRIQLVHQIGKDTATMSVRARYQPTLKSRNTPRIPAILFPTWHRVVMLLVGQAVYLQAQKIVNSLDPETPNINEWKHAAQKLRFPSFLDWTTPDTLTDGFPDLFQNDSVSILLPDGRPRPVKNPLANYPLHGLNDQFPDRPLENAYFKEWLRTCRCPPDEKNDQDKTAHDNYSTLNDHIQNGGTYYYDDGGGKQGAFQFPGWNGMVNSVGQLFTYPNLILEPKLHGNAWGTFSNTKKIKDMKQIPGMKGATLEASHNWMHLIIGGQGHMVDNDFAAFDPIFFLHHCNVDRIYAFWEYVYPDFWMNAGYTDDNGMRHSFKATDGTFTEKKGEKYDNNTELSPFRKADEDYWNSDDVRGLTPDDRQKYYTYPPIVSADGKISVQVDQPATYDQRKTYLGVLAKHWQYDPPNEVAQLPRPLKPPFFRLHGGLLGLPETHTVFENYRLFTVTITLNPFAFNGSHLLEVFLHDYPTVVIGAHAVLSRVDPNRCSNCVARRDEGSMSVGRIVVPAIFIYGILEAKGLNNENATNEQVVQAVKEAFGARVTTPGHQRLAVAHPRLPVGAEPGDSSHPPLDAGKVPELAILSAFVSYPRDDPSGAALHVDWQDHGKILGDVWKNTNSEAAASA</sequence>
<evidence type="ECO:0000256" key="6">
    <source>
        <dbReference type="ARBA" id="ARBA00048233"/>
    </source>
</evidence>
<comment type="catalytic activity">
    <reaction evidence="7">
        <text>L-tyrosine + O2 = L-dopaquinone + H2O</text>
        <dbReference type="Rhea" id="RHEA:18117"/>
        <dbReference type="ChEBI" id="CHEBI:15377"/>
        <dbReference type="ChEBI" id="CHEBI:15379"/>
        <dbReference type="ChEBI" id="CHEBI:57924"/>
        <dbReference type="ChEBI" id="CHEBI:58315"/>
        <dbReference type="EC" id="1.14.18.1"/>
    </reaction>
</comment>
<dbReference type="AlphaFoldDB" id="A0A0C2XCT6"/>
<dbReference type="Proteomes" id="UP000054097">
    <property type="component" value="Unassembled WGS sequence"/>
</dbReference>
<evidence type="ECO:0000313" key="9">
    <source>
        <dbReference type="EMBL" id="KIM26932.1"/>
    </source>
</evidence>
<dbReference type="GO" id="GO:0004503">
    <property type="term" value="F:tyrosinase activity"/>
    <property type="evidence" value="ECO:0007669"/>
    <property type="project" value="UniProtKB-EC"/>
</dbReference>
<evidence type="ECO:0000256" key="3">
    <source>
        <dbReference type="ARBA" id="ARBA00022723"/>
    </source>
</evidence>
<dbReference type="STRING" id="933852.A0A0C2XCT6"/>
<dbReference type="PROSITE" id="PS00498">
    <property type="entry name" value="TYROSINASE_2"/>
    <property type="match status" value="1"/>
</dbReference>
<dbReference type="EC" id="1.14.18.1" evidence="2"/>
<dbReference type="PRINTS" id="PR00092">
    <property type="entry name" value="TYROSINASE"/>
</dbReference>
<keyword evidence="3" id="KW-0479">Metal-binding</keyword>
<dbReference type="InterPro" id="IPR002227">
    <property type="entry name" value="Tyrosinase_Cu-bd"/>
</dbReference>
<dbReference type="GO" id="GO:0042438">
    <property type="term" value="P:melanin biosynthetic process"/>
    <property type="evidence" value="ECO:0007669"/>
    <property type="project" value="UniProtKB-KW"/>
</dbReference>
<dbReference type="EMBL" id="KN824302">
    <property type="protein sequence ID" value="KIM26932.1"/>
    <property type="molecule type" value="Genomic_DNA"/>
</dbReference>
<dbReference type="OrthoDB" id="6132182at2759"/>
<reference evidence="10" key="2">
    <citation type="submission" date="2015-01" db="EMBL/GenBank/DDBJ databases">
        <title>Evolutionary Origins and Diversification of the Mycorrhizal Mutualists.</title>
        <authorList>
            <consortium name="DOE Joint Genome Institute"/>
            <consortium name="Mycorrhizal Genomics Consortium"/>
            <person name="Kohler A."/>
            <person name="Kuo A."/>
            <person name="Nagy L.G."/>
            <person name="Floudas D."/>
            <person name="Copeland A."/>
            <person name="Barry K.W."/>
            <person name="Cichocki N."/>
            <person name="Veneault-Fourrey C."/>
            <person name="LaButti K."/>
            <person name="Lindquist E.A."/>
            <person name="Lipzen A."/>
            <person name="Lundell T."/>
            <person name="Morin E."/>
            <person name="Murat C."/>
            <person name="Riley R."/>
            <person name="Ohm R."/>
            <person name="Sun H."/>
            <person name="Tunlid A."/>
            <person name="Henrissat B."/>
            <person name="Grigoriev I.V."/>
            <person name="Hibbett D.S."/>
            <person name="Martin F."/>
        </authorList>
    </citation>
    <scope>NUCLEOTIDE SEQUENCE [LARGE SCALE GENOMIC DNA]</scope>
    <source>
        <strain evidence="10">MAFF 305830</strain>
    </source>
</reference>
<gene>
    <name evidence="9" type="ORF">M408DRAFT_24955</name>
</gene>
<dbReference type="PANTHER" id="PTHR11474:SF76">
    <property type="entry name" value="SHKT DOMAIN-CONTAINING PROTEIN"/>
    <property type="match status" value="1"/>
</dbReference>
<evidence type="ECO:0000256" key="1">
    <source>
        <dbReference type="ARBA" id="ARBA00009928"/>
    </source>
</evidence>
<dbReference type="GO" id="GO:0046872">
    <property type="term" value="F:metal ion binding"/>
    <property type="evidence" value="ECO:0007669"/>
    <property type="project" value="UniProtKB-KW"/>
</dbReference>
<reference evidence="9 10" key="1">
    <citation type="submission" date="2014-04" db="EMBL/GenBank/DDBJ databases">
        <authorList>
            <consortium name="DOE Joint Genome Institute"/>
            <person name="Kuo A."/>
            <person name="Zuccaro A."/>
            <person name="Kohler A."/>
            <person name="Nagy L.G."/>
            <person name="Floudas D."/>
            <person name="Copeland A."/>
            <person name="Barry K.W."/>
            <person name="Cichocki N."/>
            <person name="Veneault-Fourrey C."/>
            <person name="LaButti K."/>
            <person name="Lindquist E.A."/>
            <person name="Lipzen A."/>
            <person name="Lundell T."/>
            <person name="Morin E."/>
            <person name="Murat C."/>
            <person name="Sun H."/>
            <person name="Tunlid A."/>
            <person name="Henrissat B."/>
            <person name="Grigoriev I.V."/>
            <person name="Hibbett D.S."/>
            <person name="Martin F."/>
            <person name="Nordberg H.P."/>
            <person name="Cantor M.N."/>
            <person name="Hua S.X."/>
        </authorList>
    </citation>
    <scope>NUCLEOTIDE SEQUENCE [LARGE SCALE GENOMIC DNA]</scope>
    <source>
        <strain evidence="9 10">MAFF 305830</strain>
    </source>
</reference>
<evidence type="ECO:0000256" key="5">
    <source>
        <dbReference type="ARBA" id="ARBA00023101"/>
    </source>
</evidence>
<evidence type="ECO:0000313" key="10">
    <source>
        <dbReference type="Proteomes" id="UP000054097"/>
    </source>
</evidence>
<comment type="catalytic activity">
    <reaction evidence="6">
        <text>2 L-dopa + O2 = 2 L-dopaquinone + 2 H2O</text>
        <dbReference type="Rhea" id="RHEA:34287"/>
        <dbReference type="ChEBI" id="CHEBI:15377"/>
        <dbReference type="ChEBI" id="CHEBI:15379"/>
        <dbReference type="ChEBI" id="CHEBI:57504"/>
        <dbReference type="ChEBI" id="CHEBI:57924"/>
        <dbReference type="EC" id="1.14.18.1"/>
    </reaction>
</comment>
<evidence type="ECO:0000259" key="8">
    <source>
        <dbReference type="PROSITE" id="PS00498"/>
    </source>
</evidence>
<keyword evidence="10" id="KW-1185">Reference proteome</keyword>
<evidence type="ECO:0000256" key="2">
    <source>
        <dbReference type="ARBA" id="ARBA00011906"/>
    </source>
</evidence>
<dbReference type="Gene3D" id="1.10.1280.10">
    <property type="entry name" value="Di-copper center containing domain from catechol oxidase"/>
    <property type="match status" value="1"/>
</dbReference>
<evidence type="ECO:0000256" key="7">
    <source>
        <dbReference type="ARBA" id="ARBA00048881"/>
    </source>
</evidence>
<feature type="domain" description="Tyrosinase copper-binding" evidence="8">
    <location>
        <begin position="361"/>
        <end position="372"/>
    </location>
</feature>
<dbReference type="HOGENOM" id="CLU_013691_3_2_1"/>
<dbReference type="Pfam" id="PF00264">
    <property type="entry name" value="Tyrosinase"/>
    <property type="match status" value="1"/>
</dbReference>
<comment type="similarity">
    <text evidence="1">Belongs to the tyrosinase family.</text>
</comment>
<dbReference type="InterPro" id="IPR008922">
    <property type="entry name" value="Di-copper_centre_dom_sf"/>
</dbReference>
<keyword evidence="4" id="KW-0186">Copper</keyword>
<name>A0A0C2XCT6_SERVB</name>
<dbReference type="PANTHER" id="PTHR11474">
    <property type="entry name" value="TYROSINASE FAMILY MEMBER"/>
    <property type="match status" value="1"/>
</dbReference>
<accession>A0A0C2XCT6</accession>
<dbReference type="InterPro" id="IPR050316">
    <property type="entry name" value="Tyrosinase/Hemocyanin"/>
</dbReference>
<organism evidence="9 10">
    <name type="scientific">Serendipita vermifera MAFF 305830</name>
    <dbReference type="NCBI Taxonomy" id="933852"/>
    <lineage>
        <taxon>Eukaryota</taxon>
        <taxon>Fungi</taxon>
        <taxon>Dikarya</taxon>
        <taxon>Basidiomycota</taxon>
        <taxon>Agaricomycotina</taxon>
        <taxon>Agaricomycetes</taxon>
        <taxon>Sebacinales</taxon>
        <taxon>Serendipitaceae</taxon>
        <taxon>Serendipita</taxon>
    </lineage>
</organism>
<protein>
    <recommendedName>
        <fullName evidence="2">tyrosinase</fullName>
        <ecNumber evidence="2">1.14.18.1</ecNumber>
    </recommendedName>
</protein>
<keyword evidence="5" id="KW-0470">Melanin biosynthesis</keyword>
<proteinExistence type="inferred from homology"/>